<dbReference type="PROSITE" id="PS00041">
    <property type="entry name" value="HTH_ARAC_FAMILY_1"/>
    <property type="match status" value="1"/>
</dbReference>
<protein>
    <submittedName>
        <fullName evidence="5">AraC family transcriptional regulator, arabinose operon regulatory protein</fullName>
    </submittedName>
</protein>
<feature type="domain" description="HTH araC/xylS-type" evidence="4">
    <location>
        <begin position="155"/>
        <end position="253"/>
    </location>
</feature>
<dbReference type="PRINTS" id="PR00032">
    <property type="entry name" value="HTHARAC"/>
</dbReference>
<dbReference type="InterPro" id="IPR009057">
    <property type="entry name" value="Homeodomain-like_sf"/>
</dbReference>
<dbReference type="PANTHER" id="PTHR43280:SF10">
    <property type="entry name" value="REGULATORY PROTEIN POCR"/>
    <property type="match status" value="1"/>
</dbReference>
<dbReference type="Proteomes" id="UP000198855">
    <property type="component" value="Unassembled WGS sequence"/>
</dbReference>
<dbReference type="PANTHER" id="PTHR43280">
    <property type="entry name" value="ARAC-FAMILY TRANSCRIPTIONAL REGULATOR"/>
    <property type="match status" value="1"/>
</dbReference>
<evidence type="ECO:0000259" key="4">
    <source>
        <dbReference type="PROSITE" id="PS01124"/>
    </source>
</evidence>
<evidence type="ECO:0000313" key="6">
    <source>
        <dbReference type="Proteomes" id="UP000198855"/>
    </source>
</evidence>
<keyword evidence="3" id="KW-0804">Transcription</keyword>
<accession>A0A1I2HGV9</accession>
<proteinExistence type="predicted"/>
<gene>
    <name evidence="5" type="ORF">SAMN05216378_5754</name>
</gene>
<dbReference type="RefSeq" id="WP_091190212.1">
    <property type="nucleotide sequence ID" value="NZ_FOMT01000007.1"/>
</dbReference>
<dbReference type="InterPro" id="IPR018060">
    <property type="entry name" value="HTH_AraC"/>
</dbReference>
<dbReference type="InterPro" id="IPR037923">
    <property type="entry name" value="HTH-like"/>
</dbReference>
<dbReference type="AlphaFoldDB" id="A0A1I2HGV9"/>
<dbReference type="PROSITE" id="PS01124">
    <property type="entry name" value="HTH_ARAC_FAMILY_2"/>
    <property type="match status" value="1"/>
</dbReference>
<dbReference type="STRING" id="1045775.SAMN05216378_5754"/>
<evidence type="ECO:0000256" key="1">
    <source>
        <dbReference type="ARBA" id="ARBA00023015"/>
    </source>
</evidence>
<dbReference type="SMART" id="SM00342">
    <property type="entry name" value="HTH_ARAC"/>
    <property type="match status" value="1"/>
</dbReference>
<dbReference type="GO" id="GO:0043565">
    <property type="term" value="F:sequence-specific DNA binding"/>
    <property type="evidence" value="ECO:0007669"/>
    <property type="project" value="InterPro"/>
</dbReference>
<dbReference type="GO" id="GO:0003700">
    <property type="term" value="F:DNA-binding transcription factor activity"/>
    <property type="evidence" value="ECO:0007669"/>
    <property type="project" value="InterPro"/>
</dbReference>
<evidence type="ECO:0000256" key="3">
    <source>
        <dbReference type="ARBA" id="ARBA00023163"/>
    </source>
</evidence>
<dbReference type="SUPFAM" id="SSF46689">
    <property type="entry name" value="Homeodomain-like"/>
    <property type="match status" value="2"/>
</dbReference>
<dbReference type="SUPFAM" id="SSF51215">
    <property type="entry name" value="Regulatory protein AraC"/>
    <property type="match status" value="1"/>
</dbReference>
<dbReference type="InterPro" id="IPR018062">
    <property type="entry name" value="HTH_AraC-typ_CS"/>
</dbReference>
<keyword evidence="6" id="KW-1185">Reference proteome</keyword>
<sequence>MLSLEYVRQDRGTDWFDDGHRPESSSTLVLASYGKVVYWIENEKIILEKGDLLYIPAGQSYYGKCVPTVFHEKYVIEFTAVTPALPLLQNNHWVKSRTGAYDLIFERIKTMHNEWIEKHLYAEVLGLAILYECLALWNRELDEGPATSAAHQQVERMKNYIMNYYQQKITKEELGEHIHKSPNYAATLFRRVTGQTISEYVHKARVKKAIYLLVDSTLTVGEISESVGYRDLSYFQRIFKRETGKTPSAYMKDRPNPIP</sequence>
<keyword evidence="2" id="KW-0238">DNA-binding</keyword>
<organism evidence="5 6">
    <name type="scientific">Paenibacillus catalpae</name>
    <dbReference type="NCBI Taxonomy" id="1045775"/>
    <lineage>
        <taxon>Bacteria</taxon>
        <taxon>Bacillati</taxon>
        <taxon>Bacillota</taxon>
        <taxon>Bacilli</taxon>
        <taxon>Bacillales</taxon>
        <taxon>Paenibacillaceae</taxon>
        <taxon>Paenibacillus</taxon>
    </lineage>
</organism>
<dbReference type="EMBL" id="FOMT01000007">
    <property type="protein sequence ID" value="SFF28117.1"/>
    <property type="molecule type" value="Genomic_DNA"/>
</dbReference>
<dbReference type="OrthoDB" id="2644630at2"/>
<evidence type="ECO:0000256" key="2">
    <source>
        <dbReference type="ARBA" id="ARBA00023125"/>
    </source>
</evidence>
<keyword evidence="1" id="KW-0805">Transcription regulation</keyword>
<evidence type="ECO:0000313" key="5">
    <source>
        <dbReference type="EMBL" id="SFF28117.1"/>
    </source>
</evidence>
<reference evidence="6" key="1">
    <citation type="submission" date="2016-10" db="EMBL/GenBank/DDBJ databases">
        <authorList>
            <person name="Varghese N."/>
            <person name="Submissions S."/>
        </authorList>
    </citation>
    <scope>NUCLEOTIDE SEQUENCE [LARGE SCALE GENOMIC DNA]</scope>
    <source>
        <strain evidence="6">CGMCC 1.10784</strain>
    </source>
</reference>
<dbReference type="Pfam" id="PF12833">
    <property type="entry name" value="HTH_18"/>
    <property type="match status" value="1"/>
</dbReference>
<dbReference type="Gene3D" id="1.10.10.60">
    <property type="entry name" value="Homeodomain-like"/>
    <property type="match status" value="2"/>
</dbReference>
<name>A0A1I2HGV9_9BACL</name>
<dbReference type="InterPro" id="IPR020449">
    <property type="entry name" value="Tscrpt_reg_AraC-type_HTH"/>
</dbReference>